<evidence type="ECO:0000256" key="1">
    <source>
        <dbReference type="PIRNR" id="PIRNR000897"/>
    </source>
</evidence>
<accession>A0A2N3Q102</accession>
<dbReference type="EC" id="3.1.3.2" evidence="1"/>
<feature type="domain" description="Phosphatidic acid phosphatase type 2/haloperoxidase" evidence="2">
    <location>
        <begin position="87"/>
        <end position="199"/>
    </location>
</feature>
<dbReference type="InterPro" id="IPR000326">
    <property type="entry name" value="PAP2/HPO"/>
</dbReference>
<organism evidence="3 4">
    <name type="scientific">Telmatospirillum siberiense</name>
    <dbReference type="NCBI Taxonomy" id="382514"/>
    <lineage>
        <taxon>Bacteria</taxon>
        <taxon>Pseudomonadati</taxon>
        <taxon>Pseudomonadota</taxon>
        <taxon>Alphaproteobacteria</taxon>
        <taxon>Rhodospirillales</taxon>
        <taxon>Rhodospirillaceae</taxon>
        <taxon>Telmatospirillum</taxon>
    </lineage>
</organism>
<dbReference type="SUPFAM" id="SSF48317">
    <property type="entry name" value="Acid phosphatase/Vanadium-dependent haloperoxidase"/>
    <property type="match status" value="1"/>
</dbReference>
<keyword evidence="4" id="KW-1185">Reference proteome</keyword>
<dbReference type="OrthoDB" id="9805301at2"/>
<dbReference type="Proteomes" id="UP000233293">
    <property type="component" value="Unassembled WGS sequence"/>
</dbReference>
<dbReference type="InterPro" id="IPR036938">
    <property type="entry name" value="PAP2/HPO_sf"/>
</dbReference>
<proteinExistence type="inferred from homology"/>
<dbReference type="CDD" id="cd03397">
    <property type="entry name" value="PAP2_acid_phosphatase"/>
    <property type="match status" value="1"/>
</dbReference>
<dbReference type="GO" id="GO:0003993">
    <property type="term" value="F:acid phosphatase activity"/>
    <property type="evidence" value="ECO:0007669"/>
    <property type="project" value="UniProtKB-EC"/>
</dbReference>
<dbReference type="EMBL" id="PIUM01000001">
    <property type="protein sequence ID" value="PKU26350.1"/>
    <property type="molecule type" value="Genomic_DNA"/>
</dbReference>
<dbReference type="Gene3D" id="1.20.144.10">
    <property type="entry name" value="Phosphatidic acid phosphatase type 2/haloperoxidase"/>
    <property type="match status" value="1"/>
</dbReference>
<protein>
    <recommendedName>
        <fullName evidence="1">Acid phosphatase</fullName>
        <ecNumber evidence="1">3.1.3.2</ecNumber>
    </recommendedName>
</protein>
<evidence type="ECO:0000313" key="3">
    <source>
        <dbReference type="EMBL" id="PKU26350.1"/>
    </source>
</evidence>
<dbReference type="SMART" id="SM00014">
    <property type="entry name" value="acidPPc"/>
    <property type="match status" value="1"/>
</dbReference>
<comment type="catalytic activity">
    <reaction evidence="1">
        <text>a phosphate monoester + H2O = an alcohol + phosphate</text>
        <dbReference type="Rhea" id="RHEA:15017"/>
        <dbReference type="ChEBI" id="CHEBI:15377"/>
        <dbReference type="ChEBI" id="CHEBI:30879"/>
        <dbReference type="ChEBI" id="CHEBI:43474"/>
        <dbReference type="ChEBI" id="CHEBI:67140"/>
        <dbReference type="EC" id="3.1.3.2"/>
    </reaction>
</comment>
<reference evidence="4" key="1">
    <citation type="submission" date="2017-12" db="EMBL/GenBank/DDBJ databases">
        <title>Draft genome sequence of Telmatospirillum siberiense 26-4b1T, an acidotolerant peatland alphaproteobacterium potentially involved in sulfur cycling.</title>
        <authorList>
            <person name="Hausmann B."/>
            <person name="Pjevac P."/>
            <person name="Schreck K."/>
            <person name="Herbold C.W."/>
            <person name="Daims H."/>
            <person name="Wagner M."/>
            <person name="Pester M."/>
            <person name="Loy A."/>
        </authorList>
    </citation>
    <scope>NUCLEOTIDE SEQUENCE [LARGE SCALE GENOMIC DNA]</scope>
    <source>
        <strain evidence="4">26-4b1</strain>
    </source>
</reference>
<gene>
    <name evidence="3" type="ORF">CWS72_00405</name>
</gene>
<comment type="similarity">
    <text evidence="1">Belongs to the class A bacterial acid phosphatase family.</text>
</comment>
<dbReference type="Pfam" id="PF01569">
    <property type="entry name" value="PAP2"/>
    <property type="match status" value="1"/>
</dbReference>
<evidence type="ECO:0000313" key="4">
    <source>
        <dbReference type="Proteomes" id="UP000233293"/>
    </source>
</evidence>
<dbReference type="InterPro" id="IPR001011">
    <property type="entry name" value="Acid_Pase_classA_bac"/>
</dbReference>
<keyword evidence="1" id="KW-0378">Hydrolase</keyword>
<comment type="caution">
    <text evidence="3">The sequence shown here is derived from an EMBL/GenBank/DDBJ whole genome shotgun (WGS) entry which is preliminary data.</text>
</comment>
<dbReference type="PIRSF" id="PIRSF000897">
    <property type="entry name" value="Acid_Ptase_ClsA"/>
    <property type="match status" value="1"/>
</dbReference>
<dbReference type="PRINTS" id="PR00483">
    <property type="entry name" value="BACPHPHTASE"/>
</dbReference>
<name>A0A2N3Q102_9PROT</name>
<evidence type="ECO:0000259" key="2">
    <source>
        <dbReference type="SMART" id="SM00014"/>
    </source>
</evidence>
<dbReference type="AlphaFoldDB" id="A0A2N3Q102"/>
<sequence length="242" mass="25655">MTVSAKSDLQGYLSPDGVDIVKILPPAPAKGDARYEADRAIFKTTRSFAGSPRWALATNDVKLSTSDMLRDFSCAAGVALTPETVPHLVQVAERAGVDTARSAGVAKDYFKRLRPYRIDEGEICQPAAELGDSYDYPSGHTTRGWTWAELLAELLPDQASAILARGRAFGESRIVCGVHNASAVEAGRLTAAAALAAVHASPEFQADLTAAKEELAALRADAKAARPRDCAAESSLVAQPIF</sequence>
<dbReference type="GO" id="GO:0030288">
    <property type="term" value="C:outer membrane-bounded periplasmic space"/>
    <property type="evidence" value="ECO:0007669"/>
    <property type="project" value="InterPro"/>
</dbReference>